<evidence type="ECO:0000313" key="3">
    <source>
        <dbReference type="Proteomes" id="UP000246702"/>
    </source>
</evidence>
<dbReference type="EMBL" id="MSFK01000003">
    <property type="protein sequence ID" value="PWY95059.1"/>
    <property type="molecule type" value="Genomic_DNA"/>
</dbReference>
<evidence type="ECO:0000313" key="2">
    <source>
        <dbReference type="EMBL" id="PWY95059.1"/>
    </source>
</evidence>
<dbReference type="STRING" id="1450535.A0A317X984"/>
<gene>
    <name evidence="2" type="ORF">BO94DRAFT_581403</name>
</gene>
<comment type="caution">
    <text evidence="2">The sequence shown here is derived from an EMBL/GenBank/DDBJ whole genome shotgun (WGS) entry which is preliminary data.</text>
</comment>
<proteinExistence type="predicted"/>
<sequence length="99" mass="10500">MPQPTPARKSLLHLLHGMVDLHSEPSAIPPLPTTTKTATGIPNESAPASNTDQDHKKHLAWIYPLVVRAVPVAGKEQDDGEVLQALGKVLHEVGGGGYV</sequence>
<name>A0A317X984_9EURO</name>
<dbReference type="GeneID" id="37117545"/>
<organism evidence="2 3">
    <name type="scientific">Aspergillus sclerotioniger CBS 115572</name>
    <dbReference type="NCBI Taxonomy" id="1450535"/>
    <lineage>
        <taxon>Eukaryota</taxon>
        <taxon>Fungi</taxon>
        <taxon>Dikarya</taxon>
        <taxon>Ascomycota</taxon>
        <taxon>Pezizomycotina</taxon>
        <taxon>Eurotiomycetes</taxon>
        <taxon>Eurotiomycetidae</taxon>
        <taxon>Eurotiales</taxon>
        <taxon>Aspergillaceae</taxon>
        <taxon>Aspergillus</taxon>
        <taxon>Aspergillus subgen. Circumdati</taxon>
    </lineage>
</organism>
<reference evidence="2 3" key="1">
    <citation type="submission" date="2016-12" db="EMBL/GenBank/DDBJ databases">
        <title>The genomes of Aspergillus section Nigri reveals drivers in fungal speciation.</title>
        <authorList>
            <consortium name="DOE Joint Genome Institute"/>
            <person name="Vesth T.C."/>
            <person name="Nybo J."/>
            <person name="Theobald S."/>
            <person name="Brandl J."/>
            <person name="Frisvad J.C."/>
            <person name="Nielsen K.F."/>
            <person name="Lyhne E.K."/>
            <person name="Kogle M.E."/>
            <person name="Kuo A."/>
            <person name="Riley R."/>
            <person name="Clum A."/>
            <person name="Nolan M."/>
            <person name="Lipzen A."/>
            <person name="Salamov A."/>
            <person name="Henrissat B."/>
            <person name="Wiebenga A."/>
            <person name="De Vries R.P."/>
            <person name="Grigoriev I.V."/>
            <person name="Mortensen U.H."/>
            <person name="Andersen M.R."/>
            <person name="Baker S.E."/>
        </authorList>
    </citation>
    <scope>NUCLEOTIDE SEQUENCE [LARGE SCALE GENOMIC DNA]</scope>
    <source>
        <strain evidence="2 3">CBS 115572</strain>
    </source>
</reference>
<feature type="region of interest" description="Disordered" evidence="1">
    <location>
        <begin position="24"/>
        <end position="54"/>
    </location>
</feature>
<protein>
    <submittedName>
        <fullName evidence="2">Uncharacterized protein</fullName>
    </submittedName>
</protein>
<evidence type="ECO:0000256" key="1">
    <source>
        <dbReference type="SAM" id="MobiDB-lite"/>
    </source>
</evidence>
<dbReference type="Proteomes" id="UP000246702">
    <property type="component" value="Unassembled WGS sequence"/>
</dbReference>
<dbReference type="AlphaFoldDB" id="A0A317X984"/>
<dbReference type="OrthoDB" id="4526332at2759"/>
<accession>A0A317X984</accession>
<feature type="compositionally biased region" description="Polar residues" evidence="1">
    <location>
        <begin position="33"/>
        <end position="51"/>
    </location>
</feature>
<keyword evidence="3" id="KW-1185">Reference proteome</keyword>
<dbReference type="RefSeq" id="XP_025471820.1">
    <property type="nucleotide sequence ID" value="XM_025615402.1"/>
</dbReference>